<evidence type="ECO:0000256" key="2">
    <source>
        <dbReference type="SAM" id="Phobius"/>
    </source>
</evidence>
<dbReference type="AlphaFoldDB" id="A0A818SES3"/>
<sequence>MISNRPIQVEYIQEPTPVRKKSYTSSRYIIVPNNQIAPQPLFTCIDEIYAYDPAQKSSLQQNNQTSTSSKTKPKETKTKKWKKWTIIIIIIIIIVCIIIITVLLAVLLTVNNKDNAV</sequence>
<comment type="caution">
    <text evidence="3">The sequence shown here is derived from an EMBL/GenBank/DDBJ whole genome shotgun (WGS) entry which is preliminary data.</text>
</comment>
<feature type="region of interest" description="Disordered" evidence="1">
    <location>
        <begin position="56"/>
        <end position="79"/>
    </location>
</feature>
<reference evidence="3" key="1">
    <citation type="submission" date="2021-02" db="EMBL/GenBank/DDBJ databases">
        <authorList>
            <person name="Nowell W R."/>
        </authorList>
    </citation>
    <scope>NUCLEOTIDE SEQUENCE</scope>
</reference>
<evidence type="ECO:0000256" key="1">
    <source>
        <dbReference type="SAM" id="MobiDB-lite"/>
    </source>
</evidence>
<accession>A0A818SES3</accession>
<dbReference type="EMBL" id="CAJOBE010000671">
    <property type="protein sequence ID" value="CAF3672478.1"/>
    <property type="molecule type" value="Genomic_DNA"/>
</dbReference>
<protein>
    <submittedName>
        <fullName evidence="3">Uncharacterized protein</fullName>
    </submittedName>
</protein>
<dbReference type="Proteomes" id="UP000663823">
    <property type="component" value="Unassembled WGS sequence"/>
</dbReference>
<keyword evidence="2" id="KW-0472">Membrane</keyword>
<evidence type="ECO:0000313" key="4">
    <source>
        <dbReference type="EMBL" id="CAF3672478.1"/>
    </source>
</evidence>
<organism evidence="3 5">
    <name type="scientific">Rotaria sordida</name>
    <dbReference type="NCBI Taxonomy" id="392033"/>
    <lineage>
        <taxon>Eukaryota</taxon>
        <taxon>Metazoa</taxon>
        <taxon>Spiralia</taxon>
        <taxon>Gnathifera</taxon>
        <taxon>Rotifera</taxon>
        <taxon>Eurotatoria</taxon>
        <taxon>Bdelloidea</taxon>
        <taxon>Philodinida</taxon>
        <taxon>Philodinidae</taxon>
        <taxon>Rotaria</taxon>
    </lineage>
</organism>
<evidence type="ECO:0000313" key="3">
    <source>
        <dbReference type="EMBL" id="CAF3665014.1"/>
    </source>
</evidence>
<keyword evidence="2" id="KW-1133">Transmembrane helix</keyword>
<keyword evidence="2" id="KW-0812">Transmembrane</keyword>
<dbReference type="EMBL" id="CAJOAX010000904">
    <property type="protein sequence ID" value="CAF3665014.1"/>
    <property type="molecule type" value="Genomic_DNA"/>
</dbReference>
<gene>
    <name evidence="4" type="ORF">FNK824_LOCUS7290</name>
    <name evidence="3" type="ORF">OTI717_LOCUS10178</name>
</gene>
<dbReference type="Proteomes" id="UP000663874">
    <property type="component" value="Unassembled WGS sequence"/>
</dbReference>
<proteinExistence type="predicted"/>
<evidence type="ECO:0000313" key="5">
    <source>
        <dbReference type="Proteomes" id="UP000663823"/>
    </source>
</evidence>
<name>A0A818SES3_9BILA</name>
<feature type="transmembrane region" description="Helical" evidence="2">
    <location>
        <begin position="84"/>
        <end position="108"/>
    </location>
</feature>